<accession>A0A1I5GDB0</accession>
<reference evidence="4" key="1">
    <citation type="submission" date="2016-10" db="EMBL/GenBank/DDBJ databases">
        <authorList>
            <person name="Varghese N."/>
            <person name="Submissions S."/>
        </authorList>
    </citation>
    <scope>NUCLEOTIDE SEQUENCE [LARGE SCALE GENOMIC DNA]</scope>
    <source>
        <strain evidence="4">DSM 28463</strain>
    </source>
</reference>
<dbReference type="PANTHER" id="PTHR12788:SF10">
    <property type="entry name" value="PROTEIN-TYROSINE SULFOTRANSFERASE"/>
    <property type="match status" value="1"/>
</dbReference>
<dbReference type="RefSeq" id="WP_092842009.1">
    <property type="nucleotide sequence ID" value="NZ_FOVP01000028.1"/>
</dbReference>
<dbReference type="STRING" id="1005928.SAMN04487859_1287"/>
<keyword evidence="1" id="KW-0808">Transferase</keyword>
<dbReference type="InterPro" id="IPR011990">
    <property type="entry name" value="TPR-like_helical_dom_sf"/>
</dbReference>
<dbReference type="InterPro" id="IPR027417">
    <property type="entry name" value="P-loop_NTPase"/>
</dbReference>
<protein>
    <submittedName>
        <fullName evidence="3">Tetratricopeptide repeat-containing protein</fullName>
    </submittedName>
</protein>
<dbReference type="EMBL" id="FOVP01000028">
    <property type="protein sequence ID" value="SFO33531.1"/>
    <property type="molecule type" value="Genomic_DNA"/>
</dbReference>
<keyword evidence="2" id="KW-0802">TPR repeat</keyword>
<dbReference type="SUPFAM" id="SSF52540">
    <property type="entry name" value="P-loop containing nucleoside triphosphate hydrolases"/>
    <property type="match status" value="1"/>
</dbReference>
<keyword evidence="4" id="KW-1185">Reference proteome</keyword>
<dbReference type="Proteomes" id="UP000198599">
    <property type="component" value="Unassembled WGS sequence"/>
</dbReference>
<evidence type="ECO:0000313" key="3">
    <source>
        <dbReference type="EMBL" id="SFO33531.1"/>
    </source>
</evidence>
<dbReference type="InterPro" id="IPR026634">
    <property type="entry name" value="TPST-like"/>
</dbReference>
<feature type="repeat" description="TPR" evidence="2">
    <location>
        <begin position="292"/>
        <end position="325"/>
    </location>
</feature>
<evidence type="ECO:0000256" key="1">
    <source>
        <dbReference type="ARBA" id="ARBA00022679"/>
    </source>
</evidence>
<dbReference type="SMART" id="SM00028">
    <property type="entry name" value="TPR"/>
    <property type="match status" value="6"/>
</dbReference>
<dbReference type="InterPro" id="IPR019734">
    <property type="entry name" value="TPR_rpt"/>
</dbReference>
<name>A0A1I5GDB0_9RHOB</name>
<dbReference type="AlphaFoldDB" id="A0A1I5GDB0"/>
<feature type="repeat" description="TPR" evidence="2">
    <location>
        <begin position="152"/>
        <end position="185"/>
    </location>
</feature>
<dbReference type="Gene3D" id="3.40.50.300">
    <property type="entry name" value="P-loop containing nucleotide triphosphate hydrolases"/>
    <property type="match status" value="1"/>
</dbReference>
<dbReference type="Pfam" id="PF13432">
    <property type="entry name" value="TPR_16"/>
    <property type="match status" value="2"/>
</dbReference>
<sequence length="614" mass="67587">MATSVSQTKSAELEALNADVKRIAQHQAAGRHGPAGEMIDRLLQTYEGHPRLMHYKGLNLILAGQRKEGLALLEQVVSHESADVMAWVDYGAILAQGGDLDAAIEKFQGAVEMAPNYALAQANLGAALVLKEKYGRAIEHLEKALELDGQILDVHTNLAKAYMRTHRFQQAIDVSYKALSIDPKSVAAHIDLAAALFRIERHDAAEHHARRAIELAPSAAEAWLHLGSTLGASGRLEEAADALLKIAAQPPVGITALARLVHMRKTKTGSPELELLTQYAKRLDNLQPEQQVSIHFALGKAFDDLGDYPAAIEHFNAGNKINADLHPFDAKGNIERSERMRELTTPEFMARCGGGGLSDVAPIFICGMPRSGTTLMDQMFSRHADVQAGGELNGVNRALARNASIRAVLEREKDASELSTDDFARLGEDYIAYLHAEGLKAEYVSDKLPGNYLYIGLMAMALPRARFLIMRRHPMDCLFSNYMQHFGQNQPFSSDFGNLASVYNQFDLMAKHWVALLPDRVREVNYEDVVADPEGQMRSILDFVGLEWSDDILDHTASTHQVNTASVAQVRQPIYHSAIARWRRYGPGLQGLALALRDHLSAEELQAAGVTQDM</sequence>
<gene>
    <name evidence="3" type="ORF">SAMN04487859_1287</name>
</gene>
<evidence type="ECO:0000256" key="2">
    <source>
        <dbReference type="PROSITE-ProRule" id="PRU00339"/>
    </source>
</evidence>
<feature type="repeat" description="TPR" evidence="2">
    <location>
        <begin position="118"/>
        <end position="151"/>
    </location>
</feature>
<dbReference type="Pfam" id="PF13469">
    <property type="entry name" value="Sulfotransfer_3"/>
    <property type="match status" value="1"/>
</dbReference>
<dbReference type="SUPFAM" id="SSF48452">
    <property type="entry name" value="TPR-like"/>
    <property type="match status" value="2"/>
</dbReference>
<organism evidence="3 4">
    <name type="scientific">Roseovarius lutimaris</name>
    <dbReference type="NCBI Taxonomy" id="1005928"/>
    <lineage>
        <taxon>Bacteria</taxon>
        <taxon>Pseudomonadati</taxon>
        <taxon>Pseudomonadota</taxon>
        <taxon>Alphaproteobacteria</taxon>
        <taxon>Rhodobacterales</taxon>
        <taxon>Roseobacteraceae</taxon>
        <taxon>Roseovarius</taxon>
    </lineage>
</organism>
<dbReference type="PANTHER" id="PTHR12788">
    <property type="entry name" value="PROTEIN-TYROSINE SULFOTRANSFERASE 2"/>
    <property type="match status" value="1"/>
</dbReference>
<dbReference type="Gene3D" id="1.25.40.10">
    <property type="entry name" value="Tetratricopeptide repeat domain"/>
    <property type="match status" value="1"/>
</dbReference>
<dbReference type="GO" id="GO:0008476">
    <property type="term" value="F:protein-tyrosine sulfotransferase activity"/>
    <property type="evidence" value="ECO:0007669"/>
    <property type="project" value="InterPro"/>
</dbReference>
<evidence type="ECO:0000313" key="4">
    <source>
        <dbReference type="Proteomes" id="UP000198599"/>
    </source>
</evidence>
<proteinExistence type="predicted"/>
<dbReference type="PROSITE" id="PS50005">
    <property type="entry name" value="TPR"/>
    <property type="match status" value="4"/>
</dbReference>
<feature type="repeat" description="TPR" evidence="2">
    <location>
        <begin position="84"/>
        <end position="117"/>
    </location>
</feature>
<dbReference type="Pfam" id="PF14559">
    <property type="entry name" value="TPR_19"/>
    <property type="match status" value="1"/>
</dbReference>
<dbReference type="OrthoDB" id="9800698at2"/>